<dbReference type="InterPro" id="IPR011650">
    <property type="entry name" value="Peptidase_M20_dimer"/>
</dbReference>
<evidence type="ECO:0000313" key="11">
    <source>
        <dbReference type="Proteomes" id="UP000182762"/>
    </source>
</evidence>
<keyword evidence="3" id="KW-0645">Protease</keyword>
<dbReference type="Pfam" id="PF01546">
    <property type="entry name" value="Peptidase_M20"/>
    <property type="match status" value="1"/>
</dbReference>
<feature type="domain" description="Peptidase M20 dimerisation" evidence="9">
    <location>
        <begin position="255"/>
        <end position="331"/>
    </location>
</feature>
<dbReference type="CDD" id="cd03888">
    <property type="entry name" value="M20_PepV"/>
    <property type="match status" value="1"/>
</dbReference>
<evidence type="ECO:0000256" key="3">
    <source>
        <dbReference type="ARBA" id="ARBA00022670"/>
    </source>
</evidence>
<protein>
    <submittedName>
        <fullName evidence="10">Succinyl-diaminopimelate desuccinylase</fullName>
    </submittedName>
</protein>
<gene>
    <name evidence="10" type="ORF">SAMN02745910_00845</name>
</gene>
<reference evidence="10 11" key="1">
    <citation type="submission" date="2016-10" db="EMBL/GenBank/DDBJ databases">
        <authorList>
            <person name="Varghese N."/>
            <person name="Submissions S."/>
        </authorList>
    </citation>
    <scope>NUCLEOTIDE SEQUENCE [LARGE SCALE GENOMIC DNA]</scope>
    <source>
        <strain evidence="10 11">DSM 13796</strain>
    </source>
</reference>
<dbReference type="InterPro" id="IPR050072">
    <property type="entry name" value="Peptidase_M20A"/>
</dbReference>
<dbReference type="InterPro" id="IPR036264">
    <property type="entry name" value="Bact_exopeptidase_dim_dom"/>
</dbReference>
<evidence type="ECO:0000256" key="7">
    <source>
        <dbReference type="ARBA" id="ARBA00022997"/>
    </source>
</evidence>
<comment type="similarity">
    <text evidence="2">Belongs to the peptidase M20A family.</text>
</comment>
<dbReference type="SUPFAM" id="SSF53187">
    <property type="entry name" value="Zn-dependent exopeptidases"/>
    <property type="match status" value="1"/>
</dbReference>
<dbReference type="PROSITE" id="PS00759">
    <property type="entry name" value="ARGE_DAPE_CPG2_2"/>
    <property type="match status" value="1"/>
</dbReference>
<accession>A0A1I5X122</accession>
<keyword evidence="8" id="KW-0482">Metalloprotease</keyword>
<dbReference type="NCBIfam" id="NF005591">
    <property type="entry name" value="PRK07318.1"/>
    <property type="match status" value="1"/>
</dbReference>
<dbReference type="Proteomes" id="UP000182762">
    <property type="component" value="Unassembled WGS sequence"/>
</dbReference>
<evidence type="ECO:0000256" key="6">
    <source>
        <dbReference type="ARBA" id="ARBA00022833"/>
    </source>
</evidence>
<evidence type="ECO:0000256" key="4">
    <source>
        <dbReference type="ARBA" id="ARBA00022723"/>
    </source>
</evidence>
<name>A0A1I5X122_9BACI</name>
<dbReference type="NCBIfam" id="TIGR01887">
    <property type="entry name" value="dipeptidaselike"/>
    <property type="match status" value="1"/>
</dbReference>
<keyword evidence="11" id="KW-1185">Reference proteome</keyword>
<dbReference type="InterPro" id="IPR001261">
    <property type="entry name" value="ArgE/DapE_CS"/>
</dbReference>
<dbReference type="Pfam" id="PF07687">
    <property type="entry name" value="M20_dimer"/>
    <property type="match status" value="1"/>
</dbReference>
<comment type="cofactor">
    <cofactor evidence="1">
        <name>Zn(2+)</name>
        <dbReference type="ChEBI" id="CHEBI:29105"/>
    </cofactor>
</comment>
<dbReference type="RefSeq" id="WP_061802258.1">
    <property type="nucleotide sequence ID" value="NZ_FOXX01000001.1"/>
</dbReference>
<keyword evidence="7" id="KW-0224">Dipeptidase</keyword>
<evidence type="ECO:0000256" key="1">
    <source>
        <dbReference type="ARBA" id="ARBA00001947"/>
    </source>
</evidence>
<dbReference type="Gene3D" id="3.40.630.10">
    <property type="entry name" value="Zn peptidases"/>
    <property type="match status" value="1"/>
</dbReference>
<proteinExistence type="inferred from homology"/>
<keyword evidence="5" id="KW-0378">Hydrolase</keyword>
<dbReference type="SUPFAM" id="SSF55031">
    <property type="entry name" value="Bacterial exopeptidase dimerisation domain"/>
    <property type="match status" value="1"/>
</dbReference>
<organism evidence="10 11">
    <name type="scientific">Priestia endophytica DSM 13796</name>
    <dbReference type="NCBI Taxonomy" id="1121089"/>
    <lineage>
        <taxon>Bacteria</taxon>
        <taxon>Bacillati</taxon>
        <taxon>Bacillota</taxon>
        <taxon>Bacilli</taxon>
        <taxon>Bacillales</taxon>
        <taxon>Bacillaceae</taxon>
        <taxon>Priestia</taxon>
    </lineage>
</organism>
<sequence>MKNIDWVQEVESRKNELIEDTRELLKIKSVLEEGTEKAPFGEGIAEALHFLLETGNKDGFVTKNVDGYAGHIEHGSGEELIGVLCHIDVVPEGDGWSVPPFGAVVKDGRIYARGAIDDKGPTMAAYYAIKILKELELPLSKRIRMIIGTDEESNWRCVDHYFSHEEMPGIGFAPDADFPIIHAEKGIMDFDLIQKKDEKGDKVLKSLTSGQRYNMVPDYAEALLALENFEEESFHTFLEGENLSGHVTIKGEEVLLTIEGISAHGSMPEQGINAGIKMCEFLSTLTLDEKANEFVQYGAQMFCGDYYGEKLGIAYKDEVSGPLTVNIGLIRYKEDEEGKFGLNIRYPVTQQSSTIIEGIDQKTFSIENIDDSPPHHVEKDHQLIQTLQRVYEERTGEEATLLAIGGGTYARALKAGVAFGPLFQGREDVAHKKDEYMDIEDLLKATAIYAQALYELAK</sequence>
<comment type="caution">
    <text evidence="10">The sequence shown here is derived from an EMBL/GenBank/DDBJ whole genome shotgun (WGS) entry which is preliminary data.</text>
</comment>
<dbReference type="EMBL" id="FOXX01000001">
    <property type="protein sequence ID" value="SFQ25526.1"/>
    <property type="molecule type" value="Genomic_DNA"/>
</dbReference>
<dbReference type="PANTHER" id="PTHR43808:SF31">
    <property type="entry name" value="N-ACETYL-L-CITRULLINE DEACETYLASE"/>
    <property type="match status" value="1"/>
</dbReference>
<dbReference type="GeneID" id="93709598"/>
<evidence type="ECO:0000256" key="8">
    <source>
        <dbReference type="ARBA" id="ARBA00023049"/>
    </source>
</evidence>
<dbReference type="PANTHER" id="PTHR43808">
    <property type="entry name" value="ACETYLORNITHINE DEACETYLASE"/>
    <property type="match status" value="1"/>
</dbReference>
<evidence type="ECO:0000256" key="2">
    <source>
        <dbReference type="ARBA" id="ARBA00006247"/>
    </source>
</evidence>
<keyword evidence="4" id="KW-0479">Metal-binding</keyword>
<keyword evidence="6" id="KW-0862">Zinc</keyword>
<evidence type="ECO:0000313" key="10">
    <source>
        <dbReference type="EMBL" id="SFQ25526.1"/>
    </source>
</evidence>
<evidence type="ECO:0000259" key="9">
    <source>
        <dbReference type="Pfam" id="PF07687"/>
    </source>
</evidence>
<evidence type="ECO:0000256" key="5">
    <source>
        <dbReference type="ARBA" id="ARBA00022801"/>
    </source>
</evidence>
<dbReference type="InterPro" id="IPR010964">
    <property type="entry name" value="M20A_pepV-rel"/>
</dbReference>
<dbReference type="Gene3D" id="3.30.70.360">
    <property type="match status" value="2"/>
</dbReference>
<dbReference type="InterPro" id="IPR002933">
    <property type="entry name" value="Peptidase_M20"/>
</dbReference>